<accession>A0A9P8TM74</accession>
<feature type="compositionally biased region" description="Basic and acidic residues" evidence="3">
    <location>
        <begin position="220"/>
        <end position="241"/>
    </location>
</feature>
<sequence length="262" mass="29971">MSDALEKSLDEIIGESQDSKRSNRSFNRGSSRGSNRDTRGPRSYRSDRRDDRDRPPRRRSPRRNGGGDRDLFRDRDSSEREFRPRQTKIQRLSRGKPYLKISNLNYEITGEMLRQLLETIGPVSFLEMDFDERDHRPTGIAFAGFEDYEADNRRCIREFDGKPAVGRVIDVEEIKPLLVIGRPSSASSGSSRGPRSRGDLYIPNGPKSDRPPRGPRRGRVNAEDLDKELEEYMNRSADKDTTNTTESSGVQADISNEDKMEE</sequence>
<protein>
    <recommendedName>
        <fullName evidence="4">RRM domain-containing protein</fullName>
    </recommendedName>
</protein>
<dbReference type="InterPro" id="IPR000504">
    <property type="entry name" value="RRM_dom"/>
</dbReference>
<organism evidence="5 6">
    <name type="scientific">Wickerhamomyces pijperi</name>
    <name type="common">Yeast</name>
    <name type="synonym">Pichia pijperi</name>
    <dbReference type="NCBI Taxonomy" id="599730"/>
    <lineage>
        <taxon>Eukaryota</taxon>
        <taxon>Fungi</taxon>
        <taxon>Dikarya</taxon>
        <taxon>Ascomycota</taxon>
        <taxon>Saccharomycotina</taxon>
        <taxon>Saccharomycetes</taxon>
        <taxon>Phaffomycetales</taxon>
        <taxon>Wickerhamomycetaceae</taxon>
        <taxon>Wickerhamomyces</taxon>
    </lineage>
</organism>
<dbReference type="Pfam" id="PF00076">
    <property type="entry name" value="RRM_1"/>
    <property type="match status" value="1"/>
</dbReference>
<keyword evidence="6" id="KW-1185">Reference proteome</keyword>
<feature type="compositionally biased region" description="Low complexity" evidence="3">
    <location>
        <begin position="182"/>
        <end position="193"/>
    </location>
</feature>
<feature type="compositionally biased region" description="Low complexity" evidence="3">
    <location>
        <begin position="24"/>
        <end position="33"/>
    </location>
</feature>
<feature type="compositionally biased region" description="Basic and acidic residues" evidence="3">
    <location>
        <begin position="1"/>
        <end position="10"/>
    </location>
</feature>
<dbReference type="PANTHER" id="PTHR19965">
    <property type="entry name" value="RNA AND EXPORT FACTOR BINDING PROTEIN"/>
    <property type="match status" value="1"/>
</dbReference>
<dbReference type="OrthoDB" id="3978143at2759"/>
<gene>
    <name evidence="5" type="ORF">WICPIJ_005152</name>
</gene>
<keyword evidence="1 2" id="KW-0694">RNA-binding</keyword>
<dbReference type="EMBL" id="JAEUBG010002889">
    <property type="protein sequence ID" value="KAH3683869.1"/>
    <property type="molecule type" value="Genomic_DNA"/>
</dbReference>
<feature type="compositionally biased region" description="Basic and acidic residues" evidence="3">
    <location>
        <begin position="34"/>
        <end position="54"/>
    </location>
</feature>
<reference evidence="5" key="1">
    <citation type="journal article" date="2021" name="Open Biol.">
        <title>Shared evolutionary footprints suggest mitochondrial oxidative damage underlies multiple complex I losses in fungi.</title>
        <authorList>
            <person name="Schikora-Tamarit M.A."/>
            <person name="Marcet-Houben M."/>
            <person name="Nosek J."/>
            <person name="Gabaldon T."/>
        </authorList>
    </citation>
    <scope>NUCLEOTIDE SEQUENCE</scope>
    <source>
        <strain evidence="5">CBS2887</strain>
    </source>
</reference>
<dbReference type="InterPro" id="IPR012677">
    <property type="entry name" value="Nucleotide-bd_a/b_plait_sf"/>
</dbReference>
<dbReference type="Proteomes" id="UP000774326">
    <property type="component" value="Unassembled WGS sequence"/>
</dbReference>
<name>A0A9P8TM74_WICPI</name>
<reference evidence="5" key="2">
    <citation type="submission" date="2021-01" db="EMBL/GenBank/DDBJ databases">
        <authorList>
            <person name="Schikora-Tamarit M.A."/>
        </authorList>
    </citation>
    <scope>NUCLEOTIDE SEQUENCE</scope>
    <source>
        <strain evidence="5">CBS2887</strain>
    </source>
</reference>
<feature type="compositionally biased region" description="Basic and acidic residues" evidence="3">
    <location>
        <begin position="65"/>
        <end position="84"/>
    </location>
</feature>
<evidence type="ECO:0000256" key="1">
    <source>
        <dbReference type="ARBA" id="ARBA00022884"/>
    </source>
</evidence>
<dbReference type="PANTHER" id="PTHR19965:SF82">
    <property type="entry name" value="THO COMPLEX SUBUNIT 4"/>
    <property type="match status" value="1"/>
</dbReference>
<dbReference type="SMART" id="SM00360">
    <property type="entry name" value="RRM"/>
    <property type="match status" value="1"/>
</dbReference>
<feature type="region of interest" description="Disordered" evidence="3">
    <location>
        <begin position="1"/>
        <end position="90"/>
    </location>
</feature>
<dbReference type="InterPro" id="IPR051229">
    <property type="entry name" value="ALYREF_mRNA_export"/>
</dbReference>
<dbReference type="InterPro" id="IPR035979">
    <property type="entry name" value="RBD_domain_sf"/>
</dbReference>
<dbReference type="Gene3D" id="3.30.70.330">
    <property type="match status" value="1"/>
</dbReference>
<dbReference type="PROSITE" id="PS50102">
    <property type="entry name" value="RRM"/>
    <property type="match status" value="1"/>
</dbReference>
<evidence type="ECO:0000313" key="6">
    <source>
        <dbReference type="Proteomes" id="UP000774326"/>
    </source>
</evidence>
<evidence type="ECO:0000259" key="4">
    <source>
        <dbReference type="PROSITE" id="PS50102"/>
    </source>
</evidence>
<dbReference type="GO" id="GO:0003729">
    <property type="term" value="F:mRNA binding"/>
    <property type="evidence" value="ECO:0007669"/>
    <property type="project" value="TreeGrafter"/>
</dbReference>
<evidence type="ECO:0000256" key="3">
    <source>
        <dbReference type="SAM" id="MobiDB-lite"/>
    </source>
</evidence>
<feature type="compositionally biased region" description="Polar residues" evidence="3">
    <location>
        <begin position="242"/>
        <end position="254"/>
    </location>
</feature>
<comment type="caution">
    <text evidence="5">The sequence shown here is derived from an EMBL/GenBank/DDBJ whole genome shotgun (WGS) entry which is preliminary data.</text>
</comment>
<feature type="region of interest" description="Disordered" evidence="3">
    <location>
        <begin position="182"/>
        <end position="262"/>
    </location>
</feature>
<feature type="domain" description="RRM" evidence="4">
    <location>
        <begin position="97"/>
        <end position="176"/>
    </location>
</feature>
<evidence type="ECO:0000256" key="2">
    <source>
        <dbReference type="PROSITE-ProRule" id="PRU00176"/>
    </source>
</evidence>
<dbReference type="AlphaFoldDB" id="A0A9P8TM74"/>
<dbReference type="SUPFAM" id="SSF54928">
    <property type="entry name" value="RNA-binding domain, RBD"/>
    <property type="match status" value="1"/>
</dbReference>
<dbReference type="GO" id="GO:0005634">
    <property type="term" value="C:nucleus"/>
    <property type="evidence" value="ECO:0007669"/>
    <property type="project" value="TreeGrafter"/>
</dbReference>
<proteinExistence type="predicted"/>
<evidence type="ECO:0000313" key="5">
    <source>
        <dbReference type="EMBL" id="KAH3683869.1"/>
    </source>
</evidence>